<feature type="chain" id="PRO_5020351619" description="Outer membrane protein with beta-barrel domain" evidence="2">
    <location>
        <begin position="21"/>
        <end position="691"/>
    </location>
</feature>
<name>A0A4R6QDU0_9FLAO</name>
<proteinExistence type="predicted"/>
<reference evidence="3 4" key="1">
    <citation type="submission" date="2019-03" db="EMBL/GenBank/DDBJ databases">
        <title>Genomic Encyclopedia of Archaeal and Bacterial Type Strains, Phase II (KMG-II): from individual species to whole genera.</title>
        <authorList>
            <person name="Goeker M."/>
        </authorList>
    </citation>
    <scope>NUCLEOTIDE SEQUENCE [LARGE SCALE GENOMIC DNA]</scope>
    <source>
        <strain evidence="3 4">DSM 25687</strain>
    </source>
</reference>
<evidence type="ECO:0000313" key="3">
    <source>
        <dbReference type="EMBL" id="TDP61014.1"/>
    </source>
</evidence>
<dbReference type="RefSeq" id="WP_133531966.1">
    <property type="nucleotide sequence ID" value="NZ_SNXR01000011.1"/>
</dbReference>
<accession>A0A4R6QDU0</accession>
<evidence type="ECO:0000256" key="2">
    <source>
        <dbReference type="SAM" id="SignalP"/>
    </source>
</evidence>
<gene>
    <name evidence="3" type="ORF">BC748_0622</name>
</gene>
<keyword evidence="4" id="KW-1185">Reference proteome</keyword>
<comment type="caution">
    <text evidence="3">The sequence shown here is derived from an EMBL/GenBank/DDBJ whole genome shotgun (WGS) entry which is preliminary data.</text>
</comment>
<dbReference type="AlphaFoldDB" id="A0A4R6QDU0"/>
<dbReference type="Proteomes" id="UP000295260">
    <property type="component" value="Unassembled WGS sequence"/>
</dbReference>
<evidence type="ECO:0000256" key="1">
    <source>
        <dbReference type="SAM" id="Coils"/>
    </source>
</evidence>
<dbReference type="EMBL" id="SNXR01000011">
    <property type="protein sequence ID" value="TDP61014.1"/>
    <property type="molecule type" value="Genomic_DNA"/>
</dbReference>
<evidence type="ECO:0008006" key="5">
    <source>
        <dbReference type="Google" id="ProtNLM"/>
    </source>
</evidence>
<sequence length="691" mass="79123">MRTKLLLLLMLYIMSFISNAQETKILDNLSYDNITYLVNIKTDEENKSFVLEVCKSSTECQESITLTNSIDEETFIKTLEMLLKKNSPSIELDKDDTFYNKGVSMYNKLSIALISKPKRTLGIFKKTTKPKLYNFNNTDPVTINQKTSGITNTYEIIYNFKTKVYDRNLLSPKNNHPVVFKIDNINRIAYDIKISSRDSTLTKGVEENQNDKTAPGNTEKKNTIETIEAESIAIGEVETKNIKLSPDNKLKFNTLLDIKKSLLGQLNDSNIEIEKIKNEISQQEVIIKNDTSSDKKNLTDELEKKTKSLDTEEKKLQQLKTDFLKNESELKNIDEKVKKFIEFDKEYQKLYAVFNTISSSIRDINEIITNNNILISIARNPQIYSVDDFNKIARDSISDYTSNTKINSQKALISKYQNNVLLFKETYSKLKNDYEILSVITLEDYKAAIKSMDAMNDNVKKNDIELSKQNPKQIIVNMITWIQYLQNPETYRITSAPIQPNKDLVIFDIDIKTKKGLDYNNERKFSYKEYTKGGVRYDFSTGLVLGLGINDYSFTKQLDNTTNLERIIEKKNTNQYLPSIGAMLHVSLRSHKLVSFGLTVGASISTTELDLNSLYPGISVLIGKTEKIIITVGPALKKVQYLKSEFSINKDYPVGTLPDSFETEPAFRQGWFVGLTYNLTNNQKSNYTIVK</sequence>
<feature type="signal peptide" evidence="2">
    <location>
        <begin position="1"/>
        <end position="20"/>
    </location>
</feature>
<feature type="coiled-coil region" evidence="1">
    <location>
        <begin position="259"/>
        <end position="336"/>
    </location>
</feature>
<keyword evidence="2" id="KW-0732">Signal</keyword>
<dbReference type="OrthoDB" id="1491176at2"/>
<organism evidence="3 4">
    <name type="scientific">Flavobacterium dankookense</name>
    <dbReference type="NCBI Taxonomy" id="706186"/>
    <lineage>
        <taxon>Bacteria</taxon>
        <taxon>Pseudomonadati</taxon>
        <taxon>Bacteroidota</taxon>
        <taxon>Flavobacteriia</taxon>
        <taxon>Flavobacteriales</taxon>
        <taxon>Flavobacteriaceae</taxon>
        <taxon>Flavobacterium</taxon>
    </lineage>
</organism>
<keyword evidence="1" id="KW-0175">Coiled coil</keyword>
<evidence type="ECO:0000313" key="4">
    <source>
        <dbReference type="Proteomes" id="UP000295260"/>
    </source>
</evidence>
<protein>
    <recommendedName>
        <fullName evidence="5">Outer membrane protein with beta-barrel domain</fullName>
    </recommendedName>
</protein>